<feature type="transmembrane region" description="Helical" evidence="1">
    <location>
        <begin position="522"/>
        <end position="547"/>
    </location>
</feature>
<dbReference type="OrthoDB" id="5381672at2759"/>
<dbReference type="EMBL" id="KZ613516">
    <property type="protein sequence ID" value="PMD15041.1"/>
    <property type="molecule type" value="Genomic_DNA"/>
</dbReference>
<evidence type="ECO:0000313" key="2">
    <source>
        <dbReference type="EMBL" id="PMD15041.1"/>
    </source>
</evidence>
<reference evidence="2 3" key="1">
    <citation type="submission" date="2016-05" db="EMBL/GenBank/DDBJ databases">
        <title>A degradative enzymes factory behind the ericoid mycorrhizal symbiosis.</title>
        <authorList>
            <consortium name="DOE Joint Genome Institute"/>
            <person name="Martino E."/>
            <person name="Morin E."/>
            <person name="Grelet G."/>
            <person name="Kuo A."/>
            <person name="Kohler A."/>
            <person name="Daghino S."/>
            <person name="Barry K."/>
            <person name="Choi C."/>
            <person name="Cichocki N."/>
            <person name="Clum A."/>
            <person name="Copeland A."/>
            <person name="Hainaut M."/>
            <person name="Haridas S."/>
            <person name="Labutti K."/>
            <person name="Lindquist E."/>
            <person name="Lipzen A."/>
            <person name="Khouja H.-R."/>
            <person name="Murat C."/>
            <person name="Ohm R."/>
            <person name="Olson A."/>
            <person name="Spatafora J."/>
            <person name="Veneault-Fourrey C."/>
            <person name="Henrissat B."/>
            <person name="Grigoriev I."/>
            <person name="Martin F."/>
            <person name="Perotto S."/>
        </authorList>
    </citation>
    <scope>NUCLEOTIDE SEQUENCE [LARGE SCALE GENOMIC DNA]</scope>
    <source>
        <strain evidence="2 3">UAMH 7357</strain>
    </source>
</reference>
<dbReference type="Proteomes" id="UP000235672">
    <property type="component" value="Unassembled WGS sequence"/>
</dbReference>
<keyword evidence="3" id="KW-1185">Reference proteome</keyword>
<sequence>MIPTTTAVCARAAATMATAGSIGTGRGIALMRTLTFANKSWSDPMFFYSMVSNVFARRAAINWLFFLSLILTILGAIIFPLQSLLVKRPTVPKVGPRSDITDIGIEGTLSALKFGFGPYSSFKANVNNTVLDFQAALSEASTTVQGQSCMDWIWYADGLDPAPLPLQNCQVPQGPSDTHWTSFFPNTTSTGFLQNYSLGIGSSVQCSVADFPSKCAGKNPFTYDLKYPESDGKLTVTTSIRLCIPGDMYQFPWQSNEAQGQSGVEESKQTITETLYMTYYDTSSTTNSSIICTCNSTSGYLELPNELNNTKPRAMLTTYDLPDLALGNAFTPSTASLCEGPSLILGAWPHISTSVLANSDYYIPLPSSILNTSLPNNTDDGWEEQCKDTGYPWTAYHGPLLSSIIVLFSNSSNNNQCRQGFCPPGYYPPISSDIGKAAWQSDWGEWAPDGSTAPFMSYSAYLSFFSSDDLAGTMENVLSVMNFFSSQSALQLVGSMGDSNRTGQGLQVVQAVGSFNLERVDLALWALVVISFIIALYTIGMLFVGILGSRRESWTPTLDPLAMLILGAWLHARLPPLEGHALNGVADMGKEYDGIPGGIPRGGEDLLPRLRSNRSI</sequence>
<keyword evidence="1" id="KW-0812">Transmembrane</keyword>
<keyword evidence="1" id="KW-0472">Membrane</keyword>
<accession>A0A2J6PLY1</accession>
<evidence type="ECO:0000313" key="3">
    <source>
        <dbReference type="Proteomes" id="UP000235672"/>
    </source>
</evidence>
<gene>
    <name evidence="2" type="ORF">NA56DRAFT_356033</name>
</gene>
<evidence type="ECO:0000256" key="1">
    <source>
        <dbReference type="SAM" id="Phobius"/>
    </source>
</evidence>
<feature type="transmembrane region" description="Helical" evidence="1">
    <location>
        <begin position="60"/>
        <end position="81"/>
    </location>
</feature>
<protein>
    <submittedName>
        <fullName evidence="2">Uncharacterized protein</fullName>
    </submittedName>
</protein>
<name>A0A2J6PLY1_9HELO</name>
<organism evidence="2 3">
    <name type="scientific">Hyaloscypha hepaticicola</name>
    <dbReference type="NCBI Taxonomy" id="2082293"/>
    <lineage>
        <taxon>Eukaryota</taxon>
        <taxon>Fungi</taxon>
        <taxon>Dikarya</taxon>
        <taxon>Ascomycota</taxon>
        <taxon>Pezizomycotina</taxon>
        <taxon>Leotiomycetes</taxon>
        <taxon>Helotiales</taxon>
        <taxon>Hyaloscyphaceae</taxon>
        <taxon>Hyaloscypha</taxon>
    </lineage>
</organism>
<dbReference type="AlphaFoldDB" id="A0A2J6PLY1"/>
<proteinExistence type="predicted"/>
<keyword evidence="1" id="KW-1133">Transmembrane helix</keyword>